<name>A0A1X2LEB9_9MYCO</name>
<feature type="transmembrane region" description="Helical" evidence="1">
    <location>
        <begin position="118"/>
        <end position="137"/>
    </location>
</feature>
<comment type="caution">
    <text evidence="2">The sequence shown here is derived from an EMBL/GenBank/DDBJ whole genome shotgun (WGS) entry which is preliminary data.</text>
</comment>
<keyword evidence="1" id="KW-0812">Transmembrane</keyword>
<organism evidence="2 3">
    <name type="scientific">Mycolicibacterium vulneris</name>
    <dbReference type="NCBI Taxonomy" id="547163"/>
    <lineage>
        <taxon>Bacteria</taxon>
        <taxon>Bacillati</taxon>
        <taxon>Actinomycetota</taxon>
        <taxon>Actinomycetes</taxon>
        <taxon>Mycobacteriales</taxon>
        <taxon>Mycobacteriaceae</taxon>
        <taxon>Mycolicibacterium</taxon>
    </lineage>
</organism>
<dbReference type="EMBL" id="NCXM01000001">
    <property type="protein sequence ID" value="OSC32275.1"/>
    <property type="molecule type" value="Genomic_DNA"/>
</dbReference>
<evidence type="ECO:0000313" key="2">
    <source>
        <dbReference type="EMBL" id="OSC32275.1"/>
    </source>
</evidence>
<accession>A0A1X2LEB9</accession>
<keyword evidence="3" id="KW-1185">Reference proteome</keyword>
<dbReference type="Proteomes" id="UP000242320">
    <property type="component" value="Unassembled WGS sequence"/>
</dbReference>
<dbReference type="AlphaFoldDB" id="A0A1X2LEB9"/>
<reference evidence="2 3" key="1">
    <citation type="submission" date="2017-04" db="EMBL/GenBank/DDBJ databases">
        <title>The new phylogeny of genus Mycobacterium.</title>
        <authorList>
            <person name="Tortoli E."/>
            <person name="Trovato A."/>
            <person name="Cirillo D.M."/>
        </authorList>
    </citation>
    <scope>NUCLEOTIDE SEQUENCE [LARGE SCALE GENOMIC DNA]</scope>
    <source>
        <strain evidence="2 3">DSM 45247</strain>
    </source>
</reference>
<protein>
    <submittedName>
        <fullName evidence="2">Uncharacterized protein</fullName>
    </submittedName>
</protein>
<feature type="transmembrane region" description="Helical" evidence="1">
    <location>
        <begin position="43"/>
        <end position="67"/>
    </location>
</feature>
<feature type="transmembrane region" description="Helical" evidence="1">
    <location>
        <begin position="15"/>
        <end position="36"/>
    </location>
</feature>
<feature type="transmembrane region" description="Helical" evidence="1">
    <location>
        <begin position="157"/>
        <end position="175"/>
    </location>
</feature>
<feature type="transmembrane region" description="Helical" evidence="1">
    <location>
        <begin position="221"/>
        <end position="242"/>
    </location>
</feature>
<sequence>MPPIDHDLNLTTQAILTYASWALTAVILGFTVRLGVRERTPFYALMVLAAMVGAFAEPLYDIAMMLYFYSGPRMWTHFTAFDIPQPIWTHSGYVVLYASAAVLIARDAHSGAITRVKLFCWAAVELVMSCVFEMFGINGGAYSYWGPHVLRIVNYPLVIGVLEAAQVICFSVAAARLREHATSRWQLVGLFVVFPCTFFGANFGAGWPTIIALHAHNTSTALVAAATVLSISFAVVLVRLAASLLPTEQGARLGGDAQDGARSFGQHDAQPVLGQTGVVKQR</sequence>
<feature type="transmembrane region" description="Helical" evidence="1">
    <location>
        <begin position="87"/>
        <end position="106"/>
    </location>
</feature>
<evidence type="ECO:0000256" key="1">
    <source>
        <dbReference type="SAM" id="Phobius"/>
    </source>
</evidence>
<keyword evidence="1" id="KW-1133">Transmembrane helix</keyword>
<feature type="transmembrane region" description="Helical" evidence="1">
    <location>
        <begin position="187"/>
        <end position="215"/>
    </location>
</feature>
<dbReference type="RefSeq" id="WP_085287983.1">
    <property type="nucleotide sequence ID" value="NZ_NCXM01000001.1"/>
</dbReference>
<evidence type="ECO:0000313" key="3">
    <source>
        <dbReference type="Proteomes" id="UP000242320"/>
    </source>
</evidence>
<keyword evidence="1" id="KW-0472">Membrane</keyword>
<proteinExistence type="predicted"/>
<dbReference type="OrthoDB" id="5740335at2"/>
<gene>
    <name evidence="2" type="ORF">B8W69_00275</name>
</gene>